<evidence type="ECO:0000313" key="12">
    <source>
        <dbReference type="Proteomes" id="UP001610104"/>
    </source>
</evidence>
<evidence type="ECO:0000256" key="3">
    <source>
        <dbReference type="ARBA" id="ARBA00022603"/>
    </source>
</evidence>
<dbReference type="SUPFAM" id="SSF46767">
    <property type="entry name" value="Methylated DNA-protein cysteine methyltransferase, C-terminal domain"/>
    <property type="match status" value="1"/>
</dbReference>
<dbReference type="EMBL" id="JBAWKC010000001">
    <property type="protein sequence ID" value="MFH6767423.1"/>
    <property type="molecule type" value="Genomic_DNA"/>
</dbReference>
<comment type="subcellular location">
    <subcellularLocation>
        <location evidence="8">Cytoplasm</location>
    </subcellularLocation>
</comment>
<comment type="similarity">
    <text evidence="8">Belongs to the MGMT family.</text>
</comment>
<protein>
    <recommendedName>
        <fullName evidence="8">Methylated-DNA--protein-cysteine methyltransferase</fullName>
        <ecNumber evidence="8">2.1.1.63</ecNumber>
    </recommendedName>
    <alternativeName>
        <fullName evidence="8">6-O-methylguanine-DNA methyltransferase</fullName>
        <shortName evidence="8">MGMT</shortName>
    </alternativeName>
    <alternativeName>
        <fullName evidence="8">O-6-methylguanine-DNA-alkyltransferase</fullName>
    </alternativeName>
</protein>
<evidence type="ECO:0000256" key="6">
    <source>
        <dbReference type="ARBA" id="ARBA00023204"/>
    </source>
</evidence>
<dbReference type="InterPro" id="IPR014048">
    <property type="entry name" value="MethylDNA_cys_MeTrfase_DNA-bd"/>
</dbReference>
<feature type="domain" description="Methylguanine DNA methyltransferase ribonuclease-like" evidence="10">
    <location>
        <begin position="6"/>
        <end position="65"/>
    </location>
</feature>
<dbReference type="GO" id="GO:0032259">
    <property type="term" value="P:methylation"/>
    <property type="evidence" value="ECO:0007669"/>
    <property type="project" value="UniProtKB-KW"/>
</dbReference>
<keyword evidence="12" id="KW-1185">Reference proteome</keyword>
<dbReference type="HAMAP" id="MF_00772">
    <property type="entry name" value="OGT"/>
    <property type="match status" value="1"/>
</dbReference>
<comment type="function">
    <text evidence="8">Involved in the cellular defense against the biological effects of O6-methylguanine (O6-MeG) and O4-methylthymine (O4-MeT) in DNA. Repairs the methylated nucleobase in DNA by stoichiometrically transferring the methyl group to a cysteine residue in the enzyme. This is a suicide reaction: the enzyme is irreversibly inactivated.</text>
</comment>
<dbReference type="EC" id="2.1.1.63" evidence="8"/>
<dbReference type="InterPro" id="IPR036631">
    <property type="entry name" value="MGMT_N_sf"/>
</dbReference>
<proteinExistence type="inferred from homology"/>
<reference evidence="11 12" key="1">
    <citation type="submission" date="2024-02" db="EMBL/GenBank/DDBJ databases">
        <title>A Gaetbulibacter species isolated from tidal flats and genomic insights of their niches.</title>
        <authorList>
            <person name="Ye Y."/>
        </authorList>
    </citation>
    <scope>NUCLEOTIDE SEQUENCE [LARGE SCALE GENOMIC DNA]</scope>
    <source>
        <strain evidence="11 12">KEM-8</strain>
    </source>
</reference>
<accession>A0ABW7MM39</accession>
<gene>
    <name evidence="11" type="ORF">V8G56_01640</name>
</gene>
<comment type="catalytic activity">
    <reaction evidence="7 8">
        <text>a 6-O-methyl-2'-deoxyguanosine in DNA + L-cysteinyl-[protein] = S-methyl-L-cysteinyl-[protein] + a 2'-deoxyguanosine in DNA</text>
        <dbReference type="Rhea" id="RHEA:24000"/>
        <dbReference type="Rhea" id="RHEA-COMP:10131"/>
        <dbReference type="Rhea" id="RHEA-COMP:10132"/>
        <dbReference type="Rhea" id="RHEA-COMP:11367"/>
        <dbReference type="Rhea" id="RHEA-COMP:11368"/>
        <dbReference type="ChEBI" id="CHEBI:29950"/>
        <dbReference type="ChEBI" id="CHEBI:82612"/>
        <dbReference type="ChEBI" id="CHEBI:85445"/>
        <dbReference type="ChEBI" id="CHEBI:85448"/>
        <dbReference type="EC" id="2.1.1.63"/>
    </reaction>
</comment>
<dbReference type="InterPro" id="IPR008332">
    <property type="entry name" value="MethylG_MeTrfase_N"/>
</dbReference>
<dbReference type="PANTHER" id="PTHR10815:SF13">
    <property type="entry name" value="METHYLATED-DNA--PROTEIN-CYSTEINE METHYLTRANSFERASE"/>
    <property type="match status" value="1"/>
</dbReference>
<dbReference type="Gene3D" id="3.30.160.70">
    <property type="entry name" value="Methylated DNA-protein cysteine methyltransferase domain"/>
    <property type="match status" value="1"/>
</dbReference>
<keyword evidence="6 8" id="KW-0234">DNA repair</keyword>
<keyword evidence="4 8" id="KW-0808">Transferase</keyword>
<comment type="caution">
    <text evidence="11">The sequence shown here is derived from an EMBL/GenBank/DDBJ whole genome shotgun (WGS) entry which is preliminary data.</text>
</comment>
<dbReference type="Pfam" id="PF02870">
    <property type="entry name" value="Methyltransf_1N"/>
    <property type="match status" value="1"/>
</dbReference>
<evidence type="ECO:0000256" key="1">
    <source>
        <dbReference type="ARBA" id="ARBA00001286"/>
    </source>
</evidence>
<dbReference type="Pfam" id="PF01035">
    <property type="entry name" value="DNA_binding_1"/>
    <property type="match status" value="1"/>
</dbReference>
<feature type="active site" description="Nucleophile; methyl group acceptor" evidence="8">
    <location>
        <position position="121"/>
    </location>
</feature>
<evidence type="ECO:0000259" key="9">
    <source>
        <dbReference type="Pfam" id="PF01035"/>
    </source>
</evidence>
<dbReference type="GO" id="GO:0003908">
    <property type="term" value="F:methylated-DNA-[protein]-cysteine S-methyltransferase activity"/>
    <property type="evidence" value="ECO:0007669"/>
    <property type="project" value="UniProtKB-EC"/>
</dbReference>
<dbReference type="CDD" id="cd06445">
    <property type="entry name" value="ATase"/>
    <property type="match status" value="1"/>
</dbReference>
<name>A0ABW7MM39_9FLAO</name>
<evidence type="ECO:0000256" key="5">
    <source>
        <dbReference type="ARBA" id="ARBA00022763"/>
    </source>
</evidence>
<organism evidence="11 12">
    <name type="scientific">Gaetbulibacter aquiaggeris</name>
    <dbReference type="NCBI Taxonomy" id="1735373"/>
    <lineage>
        <taxon>Bacteria</taxon>
        <taxon>Pseudomonadati</taxon>
        <taxon>Bacteroidota</taxon>
        <taxon>Flavobacteriia</taxon>
        <taxon>Flavobacteriales</taxon>
        <taxon>Flavobacteriaceae</taxon>
        <taxon>Gaetbulibacter</taxon>
    </lineage>
</organism>
<evidence type="ECO:0000259" key="10">
    <source>
        <dbReference type="Pfam" id="PF02870"/>
    </source>
</evidence>
<keyword evidence="2 8" id="KW-0963">Cytoplasm</keyword>
<dbReference type="InterPro" id="IPR036217">
    <property type="entry name" value="MethylDNA_cys_MeTrfase_DNAb"/>
</dbReference>
<dbReference type="InterPro" id="IPR023546">
    <property type="entry name" value="MGMT"/>
</dbReference>
<evidence type="ECO:0000256" key="2">
    <source>
        <dbReference type="ARBA" id="ARBA00022490"/>
    </source>
</evidence>
<dbReference type="InterPro" id="IPR036388">
    <property type="entry name" value="WH-like_DNA-bd_sf"/>
</dbReference>
<comment type="miscellaneous">
    <text evidence="8">This enzyme catalyzes only one turnover and therefore is not strictly catalytic. According to one definition, an enzyme is a biocatalyst that acts repeatedly and over many reaction cycles.</text>
</comment>
<sequence length="157" mass="17645">METCIISSPLGFTKIVGDDDGIVSITVLNSEEKITDIIPLELEDCVFQLQEYFDGKRKIFDIKLNPEGTDFQKKVWNQLLEIPYGKTISYLDLSKQLGDVKAIRAVANANAKNPIWIIIPCHRVIGSDGSLTGYAGGLNRKQWLLEHESPYKQTSLF</sequence>
<dbReference type="NCBIfam" id="TIGR00589">
    <property type="entry name" value="ogt"/>
    <property type="match status" value="1"/>
</dbReference>
<dbReference type="Gene3D" id="1.10.10.10">
    <property type="entry name" value="Winged helix-like DNA-binding domain superfamily/Winged helix DNA-binding domain"/>
    <property type="match status" value="1"/>
</dbReference>
<evidence type="ECO:0000256" key="4">
    <source>
        <dbReference type="ARBA" id="ARBA00022679"/>
    </source>
</evidence>
<evidence type="ECO:0000256" key="8">
    <source>
        <dbReference type="HAMAP-Rule" id="MF_00772"/>
    </source>
</evidence>
<dbReference type="PROSITE" id="PS00374">
    <property type="entry name" value="MGMT"/>
    <property type="match status" value="1"/>
</dbReference>
<comment type="catalytic activity">
    <reaction evidence="1 8">
        <text>a 4-O-methyl-thymidine in DNA + L-cysteinyl-[protein] = a thymidine in DNA + S-methyl-L-cysteinyl-[protein]</text>
        <dbReference type="Rhea" id="RHEA:53428"/>
        <dbReference type="Rhea" id="RHEA-COMP:10131"/>
        <dbReference type="Rhea" id="RHEA-COMP:10132"/>
        <dbReference type="Rhea" id="RHEA-COMP:13555"/>
        <dbReference type="Rhea" id="RHEA-COMP:13556"/>
        <dbReference type="ChEBI" id="CHEBI:29950"/>
        <dbReference type="ChEBI" id="CHEBI:82612"/>
        <dbReference type="ChEBI" id="CHEBI:137386"/>
        <dbReference type="ChEBI" id="CHEBI:137387"/>
        <dbReference type="EC" id="2.1.1.63"/>
    </reaction>
</comment>
<evidence type="ECO:0000313" key="11">
    <source>
        <dbReference type="EMBL" id="MFH6767423.1"/>
    </source>
</evidence>
<dbReference type="Proteomes" id="UP001610104">
    <property type="component" value="Unassembled WGS sequence"/>
</dbReference>
<keyword evidence="5 8" id="KW-0227">DNA damage</keyword>
<keyword evidence="3 8" id="KW-0489">Methyltransferase</keyword>
<dbReference type="InterPro" id="IPR001497">
    <property type="entry name" value="MethylDNA_cys_MeTrfase_AS"/>
</dbReference>
<feature type="domain" description="Methylated-DNA-[protein]-cysteine S-methyltransferase DNA binding" evidence="9">
    <location>
        <begin position="70"/>
        <end position="149"/>
    </location>
</feature>
<dbReference type="RefSeq" id="WP_395436718.1">
    <property type="nucleotide sequence ID" value="NZ_JBAWKC010000001.1"/>
</dbReference>
<dbReference type="SUPFAM" id="SSF53155">
    <property type="entry name" value="Methylated DNA-protein cysteine methyltransferase domain"/>
    <property type="match status" value="1"/>
</dbReference>
<dbReference type="PANTHER" id="PTHR10815">
    <property type="entry name" value="METHYLATED-DNA--PROTEIN-CYSTEINE METHYLTRANSFERASE"/>
    <property type="match status" value="1"/>
</dbReference>
<evidence type="ECO:0000256" key="7">
    <source>
        <dbReference type="ARBA" id="ARBA00049348"/>
    </source>
</evidence>